<proteinExistence type="predicted"/>
<feature type="compositionally biased region" description="Basic and acidic residues" evidence="1">
    <location>
        <begin position="1"/>
        <end position="13"/>
    </location>
</feature>
<evidence type="ECO:0000313" key="3">
    <source>
        <dbReference type="Proteomes" id="UP001458880"/>
    </source>
</evidence>
<gene>
    <name evidence="2" type="ORF">QE152_g40688</name>
</gene>
<feature type="compositionally biased region" description="Polar residues" evidence="1">
    <location>
        <begin position="42"/>
        <end position="51"/>
    </location>
</feature>
<comment type="caution">
    <text evidence="2">The sequence shown here is derived from an EMBL/GenBank/DDBJ whole genome shotgun (WGS) entry which is preliminary data.</text>
</comment>
<name>A0AAW1HG18_POPJA</name>
<feature type="region of interest" description="Disordered" evidence="1">
    <location>
        <begin position="1"/>
        <end position="129"/>
    </location>
</feature>
<dbReference type="EMBL" id="JASPKY010001310">
    <property type="protein sequence ID" value="KAK9675045.1"/>
    <property type="molecule type" value="Genomic_DNA"/>
</dbReference>
<accession>A0AAW1HG18</accession>
<evidence type="ECO:0000313" key="2">
    <source>
        <dbReference type="EMBL" id="KAK9675045.1"/>
    </source>
</evidence>
<feature type="compositionally biased region" description="Basic and acidic residues" evidence="1">
    <location>
        <begin position="52"/>
        <end position="83"/>
    </location>
</feature>
<keyword evidence="3" id="KW-1185">Reference proteome</keyword>
<dbReference type="Proteomes" id="UP001458880">
    <property type="component" value="Unassembled WGS sequence"/>
</dbReference>
<dbReference type="AlphaFoldDB" id="A0AAW1HG18"/>
<sequence length="181" mass="21280">MKRTMRTETDKENLQQAKEINQRMSTEQKRKRNLMVKEQRKPTTSKGNKPTNEYRTEEEKKLDGERSKSKEKLCNEQSRKKQEGSQNQKRKRNLMVKEANQKKNYVTSSRERSKKDHKTKYKNNIPHHDTDNDLCAIIIIIGELNAKIGKEGFIPNVARKNTMHEVTTDNGLRQRNLASIK</sequence>
<reference evidence="2 3" key="1">
    <citation type="journal article" date="2024" name="BMC Genomics">
        <title>De novo assembly and annotation of Popillia japonica's genome with initial clues to its potential as an invasive pest.</title>
        <authorList>
            <person name="Cucini C."/>
            <person name="Boschi S."/>
            <person name="Funari R."/>
            <person name="Cardaioli E."/>
            <person name="Iannotti N."/>
            <person name="Marturano G."/>
            <person name="Paoli F."/>
            <person name="Bruttini M."/>
            <person name="Carapelli A."/>
            <person name="Frati F."/>
            <person name="Nardi F."/>
        </authorList>
    </citation>
    <scope>NUCLEOTIDE SEQUENCE [LARGE SCALE GENOMIC DNA]</scope>
    <source>
        <strain evidence="2">DMR45628</strain>
    </source>
</reference>
<feature type="compositionally biased region" description="Polar residues" evidence="1">
    <location>
        <begin position="14"/>
        <end position="25"/>
    </location>
</feature>
<organism evidence="2 3">
    <name type="scientific">Popillia japonica</name>
    <name type="common">Japanese beetle</name>
    <dbReference type="NCBI Taxonomy" id="7064"/>
    <lineage>
        <taxon>Eukaryota</taxon>
        <taxon>Metazoa</taxon>
        <taxon>Ecdysozoa</taxon>
        <taxon>Arthropoda</taxon>
        <taxon>Hexapoda</taxon>
        <taxon>Insecta</taxon>
        <taxon>Pterygota</taxon>
        <taxon>Neoptera</taxon>
        <taxon>Endopterygota</taxon>
        <taxon>Coleoptera</taxon>
        <taxon>Polyphaga</taxon>
        <taxon>Scarabaeiformia</taxon>
        <taxon>Scarabaeidae</taxon>
        <taxon>Rutelinae</taxon>
        <taxon>Popillia</taxon>
    </lineage>
</organism>
<protein>
    <submittedName>
        <fullName evidence="2">Uncharacterized protein</fullName>
    </submittedName>
</protein>
<evidence type="ECO:0000256" key="1">
    <source>
        <dbReference type="SAM" id="MobiDB-lite"/>
    </source>
</evidence>